<keyword evidence="3 5" id="KW-1133">Transmembrane helix</keyword>
<evidence type="ECO:0000256" key="2">
    <source>
        <dbReference type="ARBA" id="ARBA00022692"/>
    </source>
</evidence>
<organism evidence="6 7">
    <name type="scientific">Postia placenta MAD-698-R-SB12</name>
    <dbReference type="NCBI Taxonomy" id="670580"/>
    <lineage>
        <taxon>Eukaryota</taxon>
        <taxon>Fungi</taxon>
        <taxon>Dikarya</taxon>
        <taxon>Basidiomycota</taxon>
        <taxon>Agaricomycotina</taxon>
        <taxon>Agaricomycetes</taxon>
        <taxon>Polyporales</taxon>
        <taxon>Adustoporiaceae</taxon>
        <taxon>Rhodonia</taxon>
    </lineage>
</organism>
<comment type="subcellular location">
    <subcellularLocation>
        <location evidence="1">Membrane</location>
        <topology evidence="1">Multi-pass membrane protein</topology>
    </subcellularLocation>
</comment>
<evidence type="ECO:0000256" key="4">
    <source>
        <dbReference type="ARBA" id="ARBA00023136"/>
    </source>
</evidence>
<dbReference type="EMBL" id="KZ110593">
    <property type="protein sequence ID" value="OSX64920.1"/>
    <property type="molecule type" value="Genomic_DNA"/>
</dbReference>
<name>A0A1X6N8S9_9APHY</name>
<protein>
    <recommendedName>
        <fullName evidence="8">EamA domain-containing protein</fullName>
    </recommendedName>
</protein>
<evidence type="ECO:0000313" key="7">
    <source>
        <dbReference type="Proteomes" id="UP000194127"/>
    </source>
</evidence>
<dbReference type="PANTHER" id="PTHR13146:SF0">
    <property type="entry name" value="SOLUTE CARRIER FAMILY 35 MEMBER F6"/>
    <property type="match status" value="1"/>
</dbReference>
<feature type="transmembrane region" description="Helical" evidence="5">
    <location>
        <begin position="168"/>
        <end position="190"/>
    </location>
</feature>
<dbReference type="GO" id="GO:0016020">
    <property type="term" value="C:membrane"/>
    <property type="evidence" value="ECO:0007669"/>
    <property type="project" value="UniProtKB-SubCell"/>
</dbReference>
<feature type="transmembrane region" description="Helical" evidence="5">
    <location>
        <begin position="251"/>
        <end position="277"/>
    </location>
</feature>
<feature type="transmembrane region" description="Helical" evidence="5">
    <location>
        <begin position="219"/>
        <end position="239"/>
    </location>
</feature>
<dbReference type="OrthoDB" id="408493at2759"/>
<dbReference type="STRING" id="670580.A0A1X6N8S9"/>
<feature type="transmembrane region" description="Helical" evidence="5">
    <location>
        <begin position="297"/>
        <end position="317"/>
    </location>
</feature>
<evidence type="ECO:0000313" key="6">
    <source>
        <dbReference type="EMBL" id="OSX64920.1"/>
    </source>
</evidence>
<sequence>MPSSLYVPILVGGMLLTGSSNSLWSKWQDMQCVENCADPNPASHVLYEQPVWQTLQMFLGEMLCFLPVIYSWLASRRSRSAVQLPADDDDDDDEPADGVKLQAAPEHLRGWKILLLWFPAACDLTGTTLMNVGLLYTPVSIYQMTRGALVLFVGVLSVVFLRRRLWLYQWVSLVTVMAGVSLVGFSGSLIKDAVKEPAAALLALRDDSESTEEPEITKVLVGVFFILFAQIFTATQFVVEEKIMARYSVAPLVAVGYEGLFGALSIVLAMPLLARYADASPFFDLPRGWAQMVHTPAVLWSGVVIALSISLFNFFGLSVTRHVSATVRSLTDTCRTLSIWVVSLGLGWERIVWPISLLQVVGFGLLVYGTFLFNSLVTPPSFLRLAPVADPVAEDAEERSALIAENVLDETAALPADLGQSGFDALPPAPTR</sequence>
<keyword evidence="2 5" id="KW-0812">Transmembrane</keyword>
<dbReference type="RefSeq" id="XP_024341714.1">
    <property type="nucleotide sequence ID" value="XM_024487946.1"/>
</dbReference>
<gene>
    <name evidence="6" type="ORF">POSPLADRAFT_1167037</name>
</gene>
<evidence type="ECO:0000256" key="5">
    <source>
        <dbReference type="SAM" id="Phobius"/>
    </source>
</evidence>
<dbReference type="Proteomes" id="UP000194127">
    <property type="component" value="Unassembled WGS sequence"/>
</dbReference>
<keyword evidence="7" id="KW-1185">Reference proteome</keyword>
<dbReference type="PIRSF" id="PIRSF036436">
    <property type="entry name" value="UCP036436"/>
    <property type="match status" value="1"/>
</dbReference>
<feature type="transmembrane region" description="Helical" evidence="5">
    <location>
        <begin position="141"/>
        <end position="161"/>
    </location>
</feature>
<dbReference type="SUPFAM" id="SSF103481">
    <property type="entry name" value="Multidrug resistance efflux transporter EmrE"/>
    <property type="match status" value="1"/>
</dbReference>
<feature type="transmembrane region" description="Helical" evidence="5">
    <location>
        <begin position="55"/>
        <end position="73"/>
    </location>
</feature>
<feature type="transmembrane region" description="Helical" evidence="5">
    <location>
        <begin position="114"/>
        <end position="135"/>
    </location>
</feature>
<evidence type="ECO:0000256" key="1">
    <source>
        <dbReference type="ARBA" id="ARBA00004141"/>
    </source>
</evidence>
<evidence type="ECO:0000256" key="3">
    <source>
        <dbReference type="ARBA" id="ARBA00022989"/>
    </source>
</evidence>
<keyword evidence="4 5" id="KW-0472">Membrane</keyword>
<proteinExistence type="predicted"/>
<reference evidence="6 7" key="1">
    <citation type="submission" date="2017-04" db="EMBL/GenBank/DDBJ databases">
        <title>Genome Sequence of the Model Brown-Rot Fungus Postia placenta SB12.</title>
        <authorList>
            <consortium name="DOE Joint Genome Institute"/>
            <person name="Gaskell J."/>
            <person name="Kersten P."/>
            <person name="Larrondo L.F."/>
            <person name="Canessa P."/>
            <person name="Martinez D."/>
            <person name="Hibbett D."/>
            <person name="Schmoll M."/>
            <person name="Kubicek C.P."/>
            <person name="Martinez A.T."/>
            <person name="Yadav J."/>
            <person name="Master E."/>
            <person name="Magnuson J.K."/>
            <person name="James T."/>
            <person name="Yaver D."/>
            <person name="Berka R."/>
            <person name="Labutti K."/>
            <person name="Lipzen A."/>
            <person name="Aerts A."/>
            <person name="Barry K."/>
            <person name="Henrissat B."/>
            <person name="Blanchette R."/>
            <person name="Grigoriev I."/>
            <person name="Cullen D."/>
        </authorList>
    </citation>
    <scope>NUCLEOTIDE SEQUENCE [LARGE SCALE GENOMIC DNA]</scope>
    <source>
        <strain evidence="6 7">MAD-698-R-SB12</strain>
    </source>
</reference>
<feature type="transmembrane region" description="Helical" evidence="5">
    <location>
        <begin position="354"/>
        <end position="377"/>
    </location>
</feature>
<dbReference type="InterPro" id="IPR037185">
    <property type="entry name" value="EmrE-like"/>
</dbReference>
<dbReference type="AlphaFoldDB" id="A0A1X6N8S9"/>
<dbReference type="InterPro" id="IPR012404">
    <property type="entry name" value="UCP036436"/>
</dbReference>
<dbReference type="PANTHER" id="PTHR13146">
    <property type="match status" value="1"/>
</dbReference>
<dbReference type="GeneID" id="36332895"/>
<evidence type="ECO:0008006" key="8">
    <source>
        <dbReference type="Google" id="ProtNLM"/>
    </source>
</evidence>
<accession>A0A1X6N8S9</accession>